<organism evidence="2 3">
    <name type="scientific">Arachis hypogaea</name>
    <name type="common">Peanut</name>
    <dbReference type="NCBI Taxonomy" id="3818"/>
    <lineage>
        <taxon>Eukaryota</taxon>
        <taxon>Viridiplantae</taxon>
        <taxon>Streptophyta</taxon>
        <taxon>Embryophyta</taxon>
        <taxon>Tracheophyta</taxon>
        <taxon>Spermatophyta</taxon>
        <taxon>Magnoliopsida</taxon>
        <taxon>eudicotyledons</taxon>
        <taxon>Gunneridae</taxon>
        <taxon>Pentapetalae</taxon>
        <taxon>rosids</taxon>
        <taxon>fabids</taxon>
        <taxon>Fabales</taxon>
        <taxon>Fabaceae</taxon>
        <taxon>Papilionoideae</taxon>
        <taxon>50 kb inversion clade</taxon>
        <taxon>dalbergioids sensu lato</taxon>
        <taxon>Dalbergieae</taxon>
        <taxon>Pterocarpus clade</taxon>
        <taxon>Arachis</taxon>
    </lineage>
</organism>
<evidence type="ECO:0000313" key="2">
    <source>
        <dbReference type="EMBL" id="RYR69137.1"/>
    </source>
</evidence>
<dbReference type="EMBL" id="SDMP01000003">
    <property type="protein sequence ID" value="RYR69137.1"/>
    <property type="molecule type" value="Genomic_DNA"/>
</dbReference>
<dbReference type="Pfam" id="PF10551">
    <property type="entry name" value="MULE"/>
    <property type="match status" value="1"/>
</dbReference>
<reference evidence="2 3" key="1">
    <citation type="submission" date="2019-01" db="EMBL/GenBank/DDBJ databases">
        <title>Sequencing of cultivated peanut Arachis hypogaea provides insights into genome evolution and oil improvement.</title>
        <authorList>
            <person name="Chen X."/>
        </authorList>
    </citation>
    <scope>NUCLEOTIDE SEQUENCE [LARGE SCALE GENOMIC DNA]</scope>
    <source>
        <strain evidence="3">cv. Fuhuasheng</strain>
        <tissue evidence="2">Leaves</tissue>
    </source>
</reference>
<dbReference type="PANTHER" id="PTHR31973">
    <property type="entry name" value="POLYPROTEIN, PUTATIVE-RELATED"/>
    <property type="match status" value="1"/>
</dbReference>
<dbReference type="PANTHER" id="PTHR31973:SF187">
    <property type="entry name" value="MUTATOR TRANSPOSASE MUDRA PROTEIN"/>
    <property type="match status" value="1"/>
</dbReference>
<dbReference type="STRING" id="3818.A0A445E129"/>
<sequence length="273" mass="31446">MQTHRVGILHTKWLGAQFKKKVESNPRVKIRELQAKAPKKWNVIVTKSMAAKSKQEALSQIQGAFRDQYRRINDYCAEILRANPSSSVSLKVIRSPDFAQEVQNPELMNYCVFQRLYVCFNACKKSFQHCRPFISLDGCFLKTPLGGQLLTAIGRDPNDQILPIAYAVVEAETKDSWVWFLRYLADDLGAEKIGKCTFMSDQQKVNINLKLFSKFVTYAEHYTNKLGLLPALDEVIPGVDNRFCVRHLYNNFRKKFSGLELKNQMWRCAKSTH</sequence>
<accession>A0A445E129</accession>
<gene>
    <name evidence="2" type="ORF">Ahy_A03g015671</name>
</gene>
<dbReference type="Proteomes" id="UP000289738">
    <property type="component" value="Chromosome A03"/>
</dbReference>
<name>A0A445E129_ARAHY</name>
<dbReference type="InterPro" id="IPR018289">
    <property type="entry name" value="MULE_transposase_dom"/>
</dbReference>
<keyword evidence="3" id="KW-1185">Reference proteome</keyword>
<comment type="caution">
    <text evidence="2">The sequence shown here is derived from an EMBL/GenBank/DDBJ whole genome shotgun (WGS) entry which is preliminary data.</text>
</comment>
<evidence type="ECO:0000259" key="1">
    <source>
        <dbReference type="Pfam" id="PF10551"/>
    </source>
</evidence>
<evidence type="ECO:0000313" key="3">
    <source>
        <dbReference type="Proteomes" id="UP000289738"/>
    </source>
</evidence>
<protein>
    <recommendedName>
        <fullName evidence="1">MULE transposase domain-containing protein</fullName>
    </recommendedName>
</protein>
<dbReference type="AlphaFoldDB" id="A0A445E129"/>
<feature type="domain" description="MULE transposase" evidence="1">
    <location>
        <begin position="134"/>
        <end position="205"/>
    </location>
</feature>
<proteinExistence type="predicted"/>